<dbReference type="AlphaFoldDB" id="A0A0A8B954"/>
<comment type="catalytic activity">
    <reaction evidence="1">
        <text>Hydrolysis of alpha-(2-&gt;3)-, alpha-(2-&gt;6)-, alpha-(2-&gt;8)- glycosidic linkages of terminal sialic acid residues in oligosaccharides, glycoproteins, glycolipids, colominic acid and synthetic substrates.</text>
        <dbReference type="EC" id="3.2.1.18"/>
    </reaction>
</comment>
<dbReference type="InterPro" id="IPR026856">
    <property type="entry name" value="Sialidase_fam"/>
</dbReference>
<dbReference type="GO" id="GO:0009313">
    <property type="term" value="P:oligosaccharide catabolic process"/>
    <property type="evidence" value="ECO:0007669"/>
    <property type="project" value="TreeGrafter"/>
</dbReference>
<dbReference type="STRING" id="1531429.JI75_01895"/>
<evidence type="ECO:0000256" key="3">
    <source>
        <dbReference type="ARBA" id="ARBA00012733"/>
    </source>
</evidence>
<dbReference type="PANTHER" id="PTHR10628:SF30">
    <property type="entry name" value="EXO-ALPHA-SIALIDASE"/>
    <property type="match status" value="1"/>
</dbReference>
<dbReference type="EMBL" id="CP009302">
    <property type="protein sequence ID" value="AJC11622.1"/>
    <property type="molecule type" value="Genomic_DNA"/>
</dbReference>
<evidence type="ECO:0000256" key="1">
    <source>
        <dbReference type="ARBA" id="ARBA00000427"/>
    </source>
</evidence>
<sequence>MSTIAEAGTPFPGSAFAAPIYRIPAVTRTQSGRIIVCYDVREDWRDLPADFDIALRASDDGGRTWTQPKALRRHEPGHGYGDASLTFDPRTKTTYCWYAGSTGESYFSARAGGAGLELWLAASRDDGRTWEHRDMSSLRPAHVAGMFCSSGNGGVARDGRLFQTFVLRIDNRDFAAIAWSSDNGETWELGKEVGPDCDECKAVELADGSVLLHARSKPARREARAPRLGESFEAPVPNPTLTDPACNGGLAHVGGALVASLCDDPSRRRNLSLHVSTDEGSTWSPALPIDSGAATYSAVVDLGNGRFGVVWEADNYRLIVFRSYSLEDLGVTASEAGGALTWDPSRVRLPVRTGAPGAAEPPVANGRTR</sequence>
<name>A0A0A8B954_9ACTN</name>
<keyword evidence="6" id="KW-1185">Reference proteome</keyword>
<dbReference type="HOGENOM" id="CLU_024620_1_2_11"/>
<dbReference type="InterPro" id="IPR036278">
    <property type="entry name" value="Sialidase_sf"/>
</dbReference>
<gene>
    <name evidence="5" type="ORF">JI75_01895</name>
</gene>
<dbReference type="GO" id="GO:0004308">
    <property type="term" value="F:exo-alpha-sialidase activity"/>
    <property type="evidence" value="ECO:0007669"/>
    <property type="project" value="UniProtKB-EC"/>
</dbReference>
<protein>
    <recommendedName>
        <fullName evidence="3">exo-alpha-sialidase</fullName>
        <ecNumber evidence="3">3.2.1.18</ecNumber>
    </recommendedName>
</protein>
<dbReference type="Pfam" id="PF13088">
    <property type="entry name" value="BNR_2"/>
    <property type="match status" value="1"/>
</dbReference>
<dbReference type="OrthoDB" id="7294637at2"/>
<accession>A0A0A8B954</accession>
<dbReference type="KEGG" id="cbac:JI75_01895"/>
<evidence type="ECO:0000259" key="4">
    <source>
        <dbReference type="Pfam" id="PF13088"/>
    </source>
</evidence>
<dbReference type="Proteomes" id="UP000031121">
    <property type="component" value="Chromosome"/>
</dbReference>
<evidence type="ECO:0000313" key="6">
    <source>
        <dbReference type="Proteomes" id="UP000031121"/>
    </source>
</evidence>
<reference evidence="6" key="1">
    <citation type="submission" date="2014-08" db="EMBL/GenBank/DDBJ databases">
        <title>Coriobacteriaceae sp. complete genome.</title>
        <authorList>
            <person name="Looft T."/>
            <person name="Bayles D.O."/>
            <person name="Stanton T.B."/>
        </authorList>
    </citation>
    <scope>NUCLEOTIDE SEQUENCE [LARGE SCALE GENOMIC DNA]</scope>
    <source>
        <strain evidence="6">68-1-3</strain>
    </source>
</reference>
<reference evidence="5 6" key="2">
    <citation type="journal article" date="2015" name="Genome Announc.">
        <title>Complete Genome Sequence of Coriobacteriaceae Strain 68-1-3, a Novel Mucus-Degrading Isolate from the Swine Intestinal Tract.</title>
        <authorList>
            <person name="Looft T."/>
            <person name="Bayles D.O."/>
            <person name="Alt D.P."/>
            <person name="Stanton T.B."/>
        </authorList>
    </citation>
    <scope>NUCLEOTIDE SEQUENCE [LARGE SCALE GENOMIC DNA]</scope>
    <source>
        <strain evidence="5 6">68-1-3</strain>
    </source>
</reference>
<evidence type="ECO:0000313" key="5">
    <source>
        <dbReference type="EMBL" id="AJC11622.1"/>
    </source>
</evidence>
<comment type="similarity">
    <text evidence="2">Belongs to the glycosyl hydrolase 33 family.</text>
</comment>
<organism evidence="5 6">
    <name type="scientific">Berryella intestinalis</name>
    <dbReference type="NCBI Taxonomy" id="1531429"/>
    <lineage>
        <taxon>Bacteria</taxon>
        <taxon>Bacillati</taxon>
        <taxon>Actinomycetota</taxon>
        <taxon>Coriobacteriia</taxon>
        <taxon>Eggerthellales</taxon>
        <taxon>Eggerthellaceae</taxon>
        <taxon>Berryella</taxon>
    </lineage>
</organism>
<dbReference type="CDD" id="cd15482">
    <property type="entry name" value="Sialidase_non-viral"/>
    <property type="match status" value="1"/>
</dbReference>
<dbReference type="RefSeq" id="WP_039688303.1">
    <property type="nucleotide sequence ID" value="NZ_CP009302.1"/>
</dbReference>
<dbReference type="Gene3D" id="2.120.10.10">
    <property type="match status" value="1"/>
</dbReference>
<feature type="domain" description="Sialidase" evidence="4">
    <location>
        <begin position="52"/>
        <end position="308"/>
    </location>
</feature>
<dbReference type="GO" id="GO:0016020">
    <property type="term" value="C:membrane"/>
    <property type="evidence" value="ECO:0007669"/>
    <property type="project" value="TreeGrafter"/>
</dbReference>
<evidence type="ECO:0000256" key="2">
    <source>
        <dbReference type="ARBA" id="ARBA00009348"/>
    </source>
</evidence>
<dbReference type="EC" id="3.2.1.18" evidence="3"/>
<dbReference type="PANTHER" id="PTHR10628">
    <property type="entry name" value="SIALIDASE"/>
    <property type="match status" value="1"/>
</dbReference>
<dbReference type="GO" id="GO:0006689">
    <property type="term" value="P:ganglioside catabolic process"/>
    <property type="evidence" value="ECO:0007669"/>
    <property type="project" value="TreeGrafter"/>
</dbReference>
<dbReference type="SUPFAM" id="SSF50939">
    <property type="entry name" value="Sialidases"/>
    <property type="match status" value="1"/>
</dbReference>
<proteinExistence type="inferred from homology"/>
<dbReference type="GO" id="GO:0005737">
    <property type="term" value="C:cytoplasm"/>
    <property type="evidence" value="ECO:0007669"/>
    <property type="project" value="TreeGrafter"/>
</dbReference>
<dbReference type="InterPro" id="IPR011040">
    <property type="entry name" value="Sialidase"/>
</dbReference>